<feature type="compositionally biased region" description="Basic and acidic residues" evidence="1">
    <location>
        <begin position="94"/>
        <end position="112"/>
    </location>
</feature>
<evidence type="ECO:0000313" key="3">
    <source>
        <dbReference type="Proteomes" id="UP001231189"/>
    </source>
</evidence>
<dbReference type="EMBL" id="JAUUTY010000003">
    <property type="protein sequence ID" value="KAK1661442.1"/>
    <property type="molecule type" value="Genomic_DNA"/>
</dbReference>
<name>A0AAD8SPY9_LOLMU</name>
<protein>
    <submittedName>
        <fullName evidence="2">Uncharacterized protein</fullName>
    </submittedName>
</protein>
<sequence length="132" mass="15272">MKKVRKLVDEAIFKQVNKLGKSLEEREEEIKRNNDLGEIAWARNKVIASSHETNKTQTRTELIEQAEKEKEKEKNDLVEENGYNVKGPDLDMEDQTKGRVGLSRDDGDRNGESHSSLSMKTNNQQRSRWEVT</sequence>
<organism evidence="2 3">
    <name type="scientific">Lolium multiflorum</name>
    <name type="common">Italian ryegrass</name>
    <name type="synonym">Lolium perenne subsp. multiflorum</name>
    <dbReference type="NCBI Taxonomy" id="4521"/>
    <lineage>
        <taxon>Eukaryota</taxon>
        <taxon>Viridiplantae</taxon>
        <taxon>Streptophyta</taxon>
        <taxon>Embryophyta</taxon>
        <taxon>Tracheophyta</taxon>
        <taxon>Spermatophyta</taxon>
        <taxon>Magnoliopsida</taxon>
        <taxon>Liliopsida</taxon>
        <taxon>Poales</taxon>
        <taxon>Poaceae</taxon>
        <taxon>BOP clade</taxon>
        <taxon>Pooideae</taxon>
        <taxon>Poodae</taxon>
        <taxon>Poeae</taxon>
        <taxon>Poeae Chloroplast Group 2 (Poeae type)</taxon>
        <taxon>Loliodinae</taxon>
        <taxon>Loliinae</taxon>
        <taxon>Lolium</taxon>
    </lineage>
</organism>
<feature type="compositionally biased region" description="Basic and acidic residues" evidence="1">
    <location>
        <begin position="61"/>
        <end position="77"/>
    </location>
</feature>
<comment type="caution">
    <text evidence="2">The sequence shown here is derived from an EMBL/GenBank/DDBJ whole genome shotgun (WGS) entry which is preliminary data.</text>
</comment>
<dbReference type="Proteomes" id="UP001231189">
    <property type="component" value="Unassembled WGS sequence"/>
</dbReference>
<dbReference type="AlphaFoldDB" id="A0AAD8SPY9"/>
<accession>A0AAD8SPY9</accession>
<keyword evidence="3" id="KW-1185">Reference proteome</keyword>
<gene>
    <name evidence="2" type="ORF">QYE76_049601</name>
</gene>
<feature type="region of interest" description="Disordered" evidence="1">
    <location>
        <begin position="49"/>
        <end position="132"/>
    </location>
</feature>
<proteinExistence type="predicted"/>
<feature type="compositionally biased region" description="Polar residues" evidence="1">
    <location>
        <begin position="113"/>
        <end position="126"/>
    </location>
</feature>
<evidence type="ECO:0000256" key="1">
    <source>
        <dbReference type="SAM" id="MobiDB-lite"/>
    </source>
</evidence>
<evidence type="ECO:0000313" key="2">
    <source>
        <dbReference type="EMBL" id="KAK1661442.1"/>
    </source>
</evidence>
<reference evidence="2" key="1">
    <citation type="submission" date="2023-07" db="EMBL/GenBank/DDBJ databases">
        <title>A chromosome-level genome assembly of Lolium multiflorum.</title>
        <authorList>
            <person name="Chen Y."/>
            <person name="Copetti D."/>
            <person name="Kolliker R."/>
            <person name="Studer B."/>
        </authorList>
    </citation>
    <scope>NUCLEOTIDE SEQUENCE</scope>
    <source>
        <strain evidence="2">02402/16</strain>
        <tissue evidence="2">Leaf</tissue>
    </source>
</reference>